<gene>
    <name evidence="2" type="ordered locus">Curi_c11010</name>
</gene>
<dbReference type="AlphaFoldDB" id="K0AZH7"/>
<dbReference type="RefSeq" id="WP_014967252.1">
    <property type="nucleotide sequence ID" value="NC_018664.1"/>
</dbReference>
<name>K0AZH7_GOTA9</name>
<sequence>MIIEKVGFGNENEAFVENRLRKGVNVIYSDDNNKGKTLLMQGMMFALGNSPIFPSGFNYNDYYFYTSIRIKDKRYEFLRKRNTVIVKGEALFRICESISELKYFLNRNLFELPVIRKKDEEQLVDMSLFYQLFFIGQDKRNTSNTINNGRYNKEDFINMLYSLNGCQVIDRTISEEEDKEKINDLKTEMKNIKKLMKLKKKNSRVAQLTNKTNDLEEYKKQAKKIQDIRDSITKYKNSRAREFNRKIKLENLVKELNSLNREIKQGKVICGECGSKQIIYSNKDINFEISNKTVRNQILQSITEEIKIKSEIIDEYSEYINSDQNRLKETMRSLPTEVWEILLCSEEILEDKDYDIRLSEIQRELVELENRKVYEMDMDKKSKDKNKKMLETIIKKMNSYYSKVDPNGNLYFDELFTKKDETYSGSEEQEYYYARLMAINSYFKHQYPIIIDAFRGGELSSKKEQIMLENYIELDKQVILTATLKDEEYNSEKYEGIKIFLVLIIV</sequence>
<evidence type="ECO:0000256" key="1">
    <source>
        <dbReference type="SAM" id="Coils"/>
    </source>
</evidence>
<dbReference type="PATRIC" id="fig|1128398.3.peg.1107"/>
<dbReference type="EMBL" id="CP003326">
    <property type="protein sequence ID" value="AFS78115.1"/>
    <property type="molecule type" value="Genomic_DNA"/>
</dbReference>
<keyword evidence="3" id="KW-1185">Reference proteome</keyword>
<accession>K0AZH7</accession>
<dbReference type="STRING" id="1128398.Curi_c11010"/>
<evidence type="ECO:0000313" key="2">
    <source>
        <dbReference type="EMBL" id="AFS78115.1"/>
    </source>
</evidence>
<feature type="coiled-coil region" evidence="1">
    <location>
        <begin position="175"/>
        <end position="269"/>
    </location>
</feature>
<organism evidence="2 3">
    <name type="scientific">Gottschalkia acidurici (strain ATCC 7906 / DSM 604 / BCRC 14475 / CIP 104303 / KCTC 5404 / NCIMB 10678 / 9a)</name>
    <name type="common">Clostridium acidurici</name>
    <dbReference type="NCBI Taxonomy" id="1128398"/>
    <lineage>
        <taxon>Bacteria</taxon>
        <taxon>Bacillati</taxon>
        <taxon>Bacillota</taxon>
        <taxon>Tissierellia</taxon>
        <taxon>Tissierellales</taxon>
        <taxon>Gottschalkiaceae</taxon>
        <taxon>Gottschalkia</taxon>
    </lineage>
</organism>
<dbReference type="Proteomes" id="UP000006094">
    <property type="component" value="Chromosome"/>
</dbReference>
<protein>
    <submittedName>
        <fullName evidence="2">Cytoplasmic protein</fullName>
    </submittedName>
</protein>
<proteinExistence type="predicted"/>
<dbReference type="KEGG" id="cad:Curi_c11010"/>
<reference evidence="2 3" key="1">
    <citation type="journal article" date="2012" name="PLoS ONE">
        <title>The purine-utilizing bacterium Clostridium acidurici 9a: a genome-guided metabolic reconsideration.</title>
        <authorList>
            <person name="Hartwich K."/>
            <person name="Poehlein A."/>
            <person name="Daniel R."/>
        </authorList>
    </citation>
    <scope>NUCLEOTIDE SEQUENCE [LARGE SCALE GENOMIC DNA]</scope>
    <source>
        <strain evidence="3">ATCC 7906 / DSM 604 / BCRC 14475 / CIP 104303 / KCTC 5404 / NCIMB 10678 / 9a</strain>
    </source>
</reference>
<dbReference type="OrthoDB" id="6397230at2"/>
<keyword evidence="1" id="KW-0175">Coiled coil</keyword>
<dbReference type="eggNOG" id="ENOG502Z8TB">
    <property type="taxonomic scope" value="Bacteria"/>
</dbReference>
<dbReference type="HOGENOM" id="CLU_041522_0_0_9"/>
<evidence type="ECO:0000313" key="3">
    <source>
        <dbReference type="Proteomes" id="UP000006094"/>
    </source>
</evidence>